<evidence type="ECO:0000313" key="2">
    <source>
        <dbReference type="EMBL" id="TPG34901.1"/>
    </source>
</evidence>
<dbReference type="Pfam" id="PF13474">
    <property type="entry name" value="SnoaL_3"/>
    <property type="match status" value="1"/>
</dbReference>
<dbReference type="Proteomes" id="UP000320095">
    <property type="component" value="Unassembled WGS sequence"/>
</dbReference>
<gene>
    <name evidence="2" type="ORF">EAH80_08720</name>
</gene>
<proteinExistence type="predicted"/>
<organism evidence="2 3">
    <name type="scientific">Mycolicibacterium hodleri</name>
    <dbReference type="NCBI Taxonomy" id="49897"/>
    <lineage>
        <taxon>Bacteria</taxon>
        <taxon>Bacillati</taxon>
        <taxon>Actinomycetota</taxon>
        <taxon>Actinomycetes</taxon>
        <taxon>Mycobacteriales</taxon>
        <taxon>Mycobacteriaceae</taxon>
        <taxon>Mycolicibacterium</taxon>
    </lineage>
</organism>
<evidence type="ECO:0000259" key="1">
    <source>
        <dbReference type="Pfam" id="PF13474"/>
    </source>
</evidence>
<reference evidence="2 3" key="1">
    <citation type="journal article" date="2019" name="Environ. Microbiol.">
        <title>Species interactions and distinct microbial communities in high Arctic permafrost affected cryosols are associated with the CH4 and CO2 gas fluxes.</title>
        <authorList>
            <person name="Altshuler I."/>
            <person name="Hamel J."/>
            <person name="Turney S."/>
            <person name="Magnuson E."/>
            <person name="Levesque R."/>
            <person name="Greer C."/>
            <person name="Whyte L.G."/>
        </authorList>
    </citation>
    <scope>NUCLEOTIDE SEQUENCE [LARGE SCALE GENOMIC DNA]</scope>
    <source>
        <strain evidence="2 3">S5.20</strain>
    </source>
</reference>
<evidence type="ECO:0000313" key="3">
    <source>
        <dbReference type="Proteomes" id="UP000320095"/>
    </source>
</evidence>
<dbReference type="InterPro" id="IPR037401">
    <property type="entry name" value="SnoaL-like"/>
</dbReference>
<comment type="caution">
    <text evidence="2">The sequence shown here is derived from an EMBL/GenBank/DDBJ whole genome shotgun (WGS) entry which is preliminary data.</text>
</comment>
<feature type="domain" description="SnoaL-like" evidence="1">
    <location>
        <begin position="17"/>
        <end position="129"/>
    </location>
</feature>
<dbReference type="Gene3D" id="3.10.450.50">
    <property type="match status" value="1"/>
</dbReference>
<sequence length="152" mass="16778">MPDSQELAASAMKAAVDVIAAFGSHDTARYFDAFAPEATFMFHSEPALIPSRAAYEAKWAEWEQDGFRVLSCESLNPRVDLVTEDVAVFTHAVRTRLSGVDDEQCERETIVLRREPGGRWLGIHEHLSADARAVEHGDDLVIAIEKDPDAPA</sequence>
<keyword evidence="3" id="KW-1185">Reference proteome</keyword>
<protein>
    <submittedName>
        <fullName evidence="2">DUF4440 domain-containing protein</fullName>
    </submittedName>
</protein>
<dbReference type="OrthoDB" id="8420006at2"/>
<accession>A0A502EEX0</accession>
<dbReference type="SUPFAM" id="SSF54427">
    <property type="entry name" value="NTF2-like"/>
    <property type="match status" value="1"/>
</dbReference>
<name>A0A502EEX0_9MYCO</name>
<dbReference type="RefSeq" id="WP_140689606.1">
    <property type="nucleotide sequence ID" value="NZ_RCZG01000003.1"/>
</dbReference>
<dbReference type="AlphaFoldDB" id="A0A502EEX0"/>
<dbReference type="EMBL" id="RCZG01000003">
    <property type="protein sequence ID" value="TPG34901.1"/>
    <property type="molecule type" value="Genomic_DNA"/>
</dbReference>
<dbReference type="InterPro" id="IPR032710">
    <property type="entry name" value="NTF2-like_dom_sf"/>
</dbReference>